<dbReference type="AlphaFoldDB" id="V8P7L2"/>
<dbReference type="GO" id="GO:0046872">
    <property type="term" value="F:metal ion binding"/>
    <property type="evidence" value="ECO:0007669"/>
    <property type="project" value="UniProtKB-KW"/>
</dbReference>
<dbReference type="OrthoDB" id="413813at2759"/>
<feature type="binding site" evidence="4">
    <location>
        <position position="86"/>
    </location>
    <ligand>
        <name>Mg(2+)</name>
        <dbReference type="ChEBI" id="CHEBI:18420"/>
    </ligand>
</feature>
<feature type="binding site" evidence="3">
    <location>
        <position position="126"/>
    </location>
    <ligand>
        <name>GTP</name>
        <dbReference type="ChEBI" id="CHEBI:37565"/>
    </ligand>
</feature>
<dbReference type="InterPro" id="IPR006689">
    <property type="entry name" value="Small_GTPase_ARF/SAR"/>
</dbReference>
<gene>
    <name evidence="5" type="primary">ARL10</name>
    <name evidence="5" type="ORF">L345_03653</name>
</gene>
<protein>
    <submittedName>
        <fullName evidence="5">ADP-ribosylation factor-like protein 10</fullName>
    </submittedName>
</protein>
<dbReference type="GO" id="GO:0003924">
    <property type="term" value="F:GTPase activity"/>
    <property type="evidence" value="ECO:0007669"/>
    <property type="project" value="InterPro"/>
</dbReference>
<feature type="non-terminal residue" evidence="5">
    <location>
        <position position="1"/>
    </location>
</feature>
<dbReference type="SUPFAM" id="SSF52540">
    <property type="entry name" value="P-loop containing nucleoside triphosphate hydrolases"/>
    <property type="match status" value="1"/>
</dbReference>
<evidence type="ECO:0000313" key="5">
    <source>
        <dbReference type="EMBL" id="ETE70529.1"/>
    </source>
</evidence>
<keyword evidence="2 3" id="KW-0342">GTP-binding</keyword>
<dbReference type="Gene3D" id="3.40.50.300">
    <property type="entry name" value="P-loop containing nucleotide triphosphate hydrolases"/>
    <property type="match status" value="1"/>
</dbReference>
<name>V8P7L2_OPHHA</name>
<dbReference type="EMBL" id="AZIM01000534">
    <property type="protein sequence ID" value="ETE70529.1"/>
    <property type="molecule type" value="Genomic_DNA"/>
</dbReference>
<proteinExistence type="predicted"/>
<dbReference type="PANTHER" id="PTHR46724:SF1">
    <property type="entry name" value="ADP RIBOSYLATION FACTOR LIKE GTPASE 10"/>
    <property type="match status" value="1"/>
</dbReference>
<evidence type="ECO:0000256" key="1">
    <source>
        <dbReference type="ARBA" id="ARBA00022741"/>
    </source>
</evidence>
<keyword evidence="1 3" id="KW-0547">Nucleotide-binding</keyword>
<comment type="caution">
    <text evidence="5">The sequence shown here is derived from an EMBL/GenBank/DDBJ whole genome shotgun (WGS) entry which is preliminary data.</text>
</comment>
<dbReference type="Proteomes" id="UP000018936">
    <property type="component" value="Unassembled WGS sequence"/>
</dbReference>
<organism evidence="5 6">
    <name type="scientific">Ophiophagus hannah</name>
    <name type="common">King cobra</name>
    <name type="synonym">Naja hannah</name>
    <dbReference type="NCBI Taxonomy" id="8665"/>
    <lineage>
        <taxon>Eukaryota</taxon>
        <taxon>Metazoa</taxon>
        <taxon>Chordata</taxon>
        <taxon>Craniata</taxon>
        <taxon>Vertebrata</taxon>
        <taxon>Euteleostomi</taxon>
        <taxon>Lepidosauria</taxon>
        <taxon>Squamata</taxon>
        <taxon>Bifurcata</taxon>
        <taxon>Unidentata</taxon>
        <taxon>Episquamata</taxon>
        <taxon>Toxicofera</taxon>
        <taxon>Serpentes</taxon>
        <taxon>Colubroidea</taxon>
        <taxon>Elapidae</taxon>
        <taxon>Elapinae</taxon>
        <taxon>Ophiophagus</taxon>
    </lineage>
</organism>
<sequence>MAAAVAAFRHLSLALGAAVAALGSLLFIAWKVYFRDADDSCVGWRSRWERQLEAELRACNAQKEAEQPHCCEYQVLVLGLDGAGKSTILHYVCSPEAKKRIAPTQGFNSVQLQAGGLQMNLLEVGGSQNLRFYWNQYLSKAHILVFVDKNDALSVAELQEELALHNLDSQRKFFLLPTSATFAGLATANSVLHLKHLLVKILAHSSKMDSL</sequence>
<dbReference type="PANTHER" id="PTHR46724">
    <property type="entry name" value="ADP-RIBOSYLATION FACTOR-LIKE PROTEIN 9-RELATED"/>
    <property type="match status" value="1"/>
</dbReference>
<evidence type="ECO:0000313" key="6">
    <source>
        <dbReference type="Proteomes" id="UP000018936"/>
    </source>
</evidence>
<keyword evidence="4" id="KW-0460">Magnesium</keyword>
<accession>V8P7L2</accession>
<keyword evidence="4" id="KW-0479">Metal-binding</keyword>
<feature type="binding site" evidence="3">
    <location>
        <begin position="79"/>
        <end position="86"/>
    </location>
    <ligand>
        <name>GTP</name>
        <dbReference type="ChEBI" id="CHEBI:37565"/>
    </ligand>
</feature>
<dbReference type="GO" id="GO:0005525">
    <property type="term" value="F:GTP binding"/>
    <property type="evidence" value="ECO:0007669"/>
    <property type="project" value="UniProtKB-KW"/>
</dbReference>
<reference evidence="5 6" key="1">
    <citation type="journal article" date="2013" name="Proc. Natl. Acad. Sci. U.S.A.">
        <title>The king cobra genome reveals dynamic gene evolution and adaptation in the snake venom system.</title>
        <authorList>
            <person name="Vonk F.J."/>
            <person name="Casewell N.R."/>
            <person name="Henkel C.V."/>
            <person name="Heimberg A.M."/>
            <person name="Jansen H.J."/>
            <person name="McCleary R.J."/>
            <person name="Kerkkamp H.M."/>
            <person name="Vos R.A."/>
            <person name="Guerreiro I."/>
            <person name="Calvete J.J."/>
            <person name="Wuster W."/>
            <person name="Woods A.E."/>
            <person name="Logan J.M."/>
            <person name="Harrison R.A."/>
            <person name="Castoe T.A."/>
            <person name="de Koning A.P."/>
            <person name="Pollock D.D."/>
            <person name="Yandell M."/>
            <person name="Calderon D."/>
            <person name="Renjifo C."/>
            <person name="Currier R.B."/>
            <person name="Salgado D."/>
            <person name="Pla D."/>
            <person name="Sanz L."/>
            <person name="Hyder A.S."/>
            <person name="Ribeiro J.M."/>
            <person name="Arntzen J.W."/>
            <person name="van den Thillart G.E."/>
            <person name="Boetzer M."/>
            <person name="Pirovano W."/>
            <person name="Dirks R.P."/>
            <person name="Spaink H.P."/>
            <person name="Duboule D."/>
            <person name="McGlinn E."/>
            <person name="Kini R.M."/>
            <person name="Richardson M.K."/>
        </authorList>
    </citation>
    <scope>NUCLEOTIDE SEQUENCE</scope>
    <source>
        <tissue evidence="5">Blood</tissue>
    </source>
</reference>
<dbReference type="Pfam" id="PF00025">
    <property type="entry name" value="Arf"/>
    <property type="match status" value="1"/>
</dbReference>
<feature type="binding site" evidence="4">
    <location>
        <position position="104"/>
    </location>
    <ligand>
        <name>Mg(2+)</name>
        <dbReference type="ChEBI" id="CHEBI:18420"/>
    </ligand>
</feature>
<evidence type="ECO:0000256" key="4">
    <source>
        <dbReference type="PIRSR" id="PIRSR606689-2"/>
    </source>
</evidence>
<dbReference type="InterPro" id="IPR053254">
    <property type="entry name" value="Arf-like_GTPase"/>
</dbReference>
<evidence type="ECO:0000256" key="2">
    <source>
        <dbReference type="ARBA" id="ARBA00023134"/>
    </source>
</evidence>
<keyword evidence="6" id="KW-1185">Reference proteome</keyword>
<evidence type="ECO:0000256" key="3">
    <source>
        <dbReference type="PIRSR" id="PIRSR606689-1"/>
    </source>
</evidence>
<dbReference type="InterPro" id="IPR027417">
    <property type="entry name" value="P-loop_NTPase"/>
</dbReference>